<dbReference type="GO" id="GO:0098809">
    <property type="term" value="F:nitrite reductase activity"/>
    <property type="evidence" value="ECO:0007669"/>
    <property type="project" value="InterPro"/>
</dbReference>
<dbReference type="GO" id="GO:0050660">
    <property type="term" value="F:flavin adenine dinucleotide binding"/>
    <property type="evidence" value="ECO:0007669"/>
    <property type="project" value="UniProtKB-UniRule"/>
</dbReference>
<evidence type="ECO:0000256" key="11">
    <source>
        <dbReference type="ARBA" id="ARBA00022784"/>
    </source>
</evidence>
<keyword evidence="9" id="KW-0001">2Fe-2S</keyword>
<dbReference type="GO" id="GO:0042128">
    <property type="term" value="P:nitrate assimilation"/>
    <property type="evidence" value="ECO:0007669"/>
    <property type="project" value="UniProtKB-UniRule"/>
</dbReference>
<dbReference type="FunFam" id="3.30.413.10:FF:000010">
    <property type="entry name" value="Nitrite reductase large subunit"/>
    <property type="match status" value="1"/>
</dbReference>
<comment type="cofactor">
    <cofactor evidence="20">
        <name>siroheme</name>
        <dbReference type="ChEBI" id="CHEBI:60052"/>
    </cofactor>
    <text evidence="20">Binds 1 siroheme per subunit.</text>
</comment>
<feature type="binding site" evidence="20">
    <location>
        <position position="690"/>
    </location>
    <ligand>
        <name>[4Fe-4S] cluster</name>
        <dbReference type="ChEBI" id="CHEBI:49883"/>
    </ligand>
</feature>
<dbReference type="InterPro" id="IPR036136">
    <property type="entry name" value="Nit/Sulf_reduc_fer-like_dom_sf"/>
</dbReference>
<dbReference type="OrthoDB" id="9768666at2"/>
<dbReference type="RefSeq" id="WP_083128140.1">
    <property type="nucleotide sequence ID" value="NZ_MVIM01000016.1"/>
</dbReference>
<dbReference type="PRINTS" id="PR00411">
    <property type="entry name" value="PNDRDTASEI"/>
</dbReference>
<dbReference type="PROSITE" id="PS00365">
    <property type="entry name" value="NIR_SIR"/>
    <property type="match status" value="1"/>
</dbReference>
<dbReference type="NCBIfam" id="NF011565">
    <property type="entry name" value="PRK14989.1"/>
    <property type="match status" value="1"/>
</dbReference>
<evidence type="ECO:0000256" key="12">
    <source>
        <dbReference type="ARBA" id="ARBA00022827"/>
    </source>
</evidence>
<reference evidence="26 27" key="1">
    <citation type="submission" date="2017-02" db="EMBL/GenBank/DDBJ databases">
        <title>The new phylogeny of genus Mycobacterium.</title>
        <authorList>
            <person name="Tortoli E."/>
            <person name="Trovato A."/>
            <person name="Cirillo D.M."/>
        </authorList>
    </citation>
    <scope>NUCLEOTIDE SEQUENCE [LARGE SCALE GENOMIC DNA]</scope>
    <source>
        <strain evidence="26 27">DSM 44338</strain>
    </source>
</reference>
<dbReference type="PRINTS" id="PR00397">
    <property type="entry name" value="SIROHAEM"/>
</dbReference>
<dbReference type="GO" id="GO:0050661">
    <property type="term" value="F:NADP binding"/>
    <property type="evidence" value="ECO:0007669"/>
    <property type="project" value="UniProtKB-UniRule"/>
</dbReference>
<dbReference type="PANTHER" id="PTHR43809:SF1">
    <property type="entry name" value="NITRITE REDUCTASE (NADH) LARGE SUBUNIT"/>
    <property type="match status" value="1"/>
</dbReference>
<feature type="binding site" description="axial binding residue" evidence="20">
    <location>
        <position position="694"/>
    </location>
    <ligand>
        <name>siroheme</name>
        <dbReference type="ChEBI" id="CHEBI:60052"/>
    </ligand>
    <ligandPart>
        <name>Fe</name>
        <dbReference type="ChEBI" id="CHEBI:18248"/>
    </ligandPart>
</feature>
<evidence type="ECO:0000259" key="22">
    <source>
        <dbReference type="Pfam" id="PF03460"/>
    </source>
</evidence>
<keyword evidence="6 20" id="KW-0004">4Fe-4S</keyword>
<keyword evidence="7 20" id="KW-0349">Heme</keyword>
<keyword evidence="8 19" id="KW-0285">Flavoprotein</keyword>
<dbReference type="InterPro" id="IPR045854">
    <property type="entry name" value="NO2/SO3_Rdtase_4Fe4S_sf"/>
</dbReference>
<keyword evidence="11" id="KW-0883">Thioether bond</keyword>
<dbReference type="NCBIfam" id="TIGR02374">
    <property type="entry name" value="nitri_red_nirB"/>
    <property type="match status" value="1"/>
</dbReference>
<evidence type="ECO:0000313" key="27">
    <source>
        <dbReference type="Proteomes" id="UP000192411"/>
    </source>
</evidence>
<dbReference type="InterPro" id="IPR041575">
    <property type="entry name" value="Rubredoxin_C"/>
</dbReference>
<evidence type="ECO:0000256" key="6">
    <source>
        <dbReference type="ARBA" id="ARBA00022485"/>
    </source>
</evidence>
<evidence type="ECO:0000256" key="15">
    <source>
        <dbReference type="ARBA" id="ARBA00023014"/>
    </source>
</evidence>
<dbReference type="Pfam" id="PF01077">
    <property type="entry name" value="NIR_SIR"/>
    <property type="match status" value="1"/>
</dbReference>
<comment type="pathway">
    <text evidence="3">Nitrogen metabolism; nitrate reduction (assimilation).</text>
</comment>
<dbReference type="Pfam" id="PF03460">
    <property type="entry name" value="NIR_SIR_ferr"/>
    <property type="match status" value="1"/>
</dbReference>
<dbReference type="STRING" id="75922.BST47_23775"/>
<dbReference type="FunFam" id="1.10.10.1100:FF:000002">
    <property type="entry name" value="Nitrite reductase large subunit"/>
    <property type="match status" value="1"/>
</dbReference>
<feature type="domain" description="BFD-like [2Fe-2S]-binding" evidence="23">
    <location>
        <begin position="437"/>
        <end position="484"/>
    </location>
</feature>
<protein>
    <recommendedName>
        <fullName evidence="5">assimilatory sulfite reductase (ferredoxin)</fullName>
        <ecNumber evidence="5">1.8.7.1</ecNumber>
    </recommendedName>
</protein>
<feature type="domain" description="Nitrite/Sulfite reductase ferredoxin-like" evidence="22">
    <location>
        <begin position="568"/>
        <end position="629"/>
    </location>
</feature>
<dbReference type="EC" id="1.8.7.1" evidence="5"/>
<evidence type="ECO:0000256" key="8">
    <source>
        <dbReference type="ARBA" id="ARBA00022630"/>
    </source>
</evidence>
<keyword evidence="27" id="KW-1185">Reference proteome</keyword>
<name>A0A1X0JIQ2_9MYCO</name>
<keyword evidence="16 19" id="KW-0534">Nitrate assimilation</keyword>
<evidence type="ECO:0000313" key="26">
    <source>
        <dbReference type="EMBL" id="ORB62366.1"/>
    </source>
</evidence>
<dbReference type="Gene3D" id="3.50.50.60">
    <property type="entry name" value="FAD/NAD(P)-binding domain"/>
    <property type="match status" value="2"/>
</dbReference>
<dbReference type="Pfam" id="PF18267">
    <property type="entry name" value="Rubredoxin_C"/>
    <property type="match status" value="1"/>
</dbReference>
<dbReference type="GO" id="GO:0050311">
    <property type="term" value="F:sulfite reductase (ferredoxin) activity"/>
    <property type="evidence" value="ECO:0007669"/>
    <property type="project" value="UniProtKB-EC"/>
</dbReference>
<evidence type="ECO:0000256" key="3">
    <source>
        <dbReference type="ARBA" id="ARBA00005096"/>
    </source>
</evidence>
<evidence type="ECO:0000256" key="1">
    <source>
        <dbReference type="ARBA" id="ARBA00001974"/>
    </source>
</evidence>
<dbReference type="PANTHER" id="PTHR43809">
    <property type="entry name" value="NITRITE REDUCTASE (NADH) LARGE SUBUNIT"/>
    <property type="match status" value="1"/>
</dbReference>
<evidence type="ECO:0000256" key="20">
    <source>
        <dbReference type="PIRSR" id="PIRSR037149-1"/>
    </source>
</evidence>
<keyword evidence="10 20" id="KW-0479">Metal-binding</keyword>
<dbReference type="SUPFAM" id="SSF51905">
    <property type="entry name" value="FAD/NAD(P)-binding domain"/>
    <property type="match status" value="2"/>
</dbReference>
<dbReference type="GO" id="GO:0020037">
    <property type="term" value="F:heme binding"/>
    <property type="evidence" value="ECO:0007669"/>
    <property type="project" value="InterPro"/>
</dbReference>
<dbReference type="Gene3D" id="1.10.10.1100">
    <property type="entry name" value="BFD-like [2Fe-2S]-binding domain"/>
    <property type="match status" value="1"/>
</dbReference>
<dbReference type="InterPro" id="IPR036188">
    <property type="entry name" value="FAD/NAD-bd_sf"/>
</dbReference>
<dbReference type="InterPro" id="IPR007419">
    <property type="entry name" value="BFD-like_2Fe2S-bd_dom"/>
</dbReference>
<dbReference type="GO" id="GO:0046872">
    <property type="term" value="F:metal ion binding"/>
    <property type="evidence" value="ECO:0007669"/>
    <property type="project" value="UniProtKB-KW"/>
</dbReference>
<dbReference type="Gene3D" id="3.30.390.30">
    <property type="match status" value="1"/>
</dbReference>
<organism evidence="26 27">
    <name type="scientific">Mycolicibacterium tusciae</name>
    <dbReference type="NCBI Taxonomy" id="75922"/>
    <lineage>
        <taxon>Bacteria</taxon>
        <taxon>Bacillati</taxon>
        <taxon>Actinomycetota</taxon>
        <taxon>Actinomycetes</taxon>
        <taxon>Mycobacteriales</taxon>
        <taxon>Mycobacteriaceae</taxon>
        <taxon>Mycolicibacterium</taxon>
    </lineage>
</organism>
<comment type="cofactor">
    <cofactor evidence="1 19">
        <name>FAD</name>
        <dbReference type="ChEBI" id="CHEBI:57692"/>
    </cofactor>
</comment>
<evidence type="ECO:0000256" key="10">
    <source>
        <dbReference type="ARBA" id="ARBA00022723"/>
    </source>
</evidence>
<evidence type="ECO:0000259" key="23">
    <source>
        <dbReference type="Pfam" id="PF04324"/>
    </source>
</evidence>
<evidence type="ECO:0000256" key="17">
    <source>
        <dbReference type="ARBA" id="ARBA00034078"/>
    </source>
</evidence>
<feature type="domain" description="Nitrite/sulphite reductase 4Fe-4S" evidence="21">
    <location>
        <begin position="641"/>
        <end position="777"/>
    </location>
</feature>
<dbReference type="InterPro" id="IPR005117">
    <property type="entry name" value="NiRdtase/SiRdtase_haem-b_fer"/>
</dbReference>
<comment type="cofactor">
    <cofactor evidence="17">
        <name>[2Fe-2S] cluster</name>
        <dbReference type="ChEBI" id="CHEBI:190135"/>
    </cofactor>
</comment>
<evidence type="ECO:0000256" key="5">
    <source>
        <dbReference type="ARBA" id="ARBA00012353"/>
    </source>
</evidence>
<dbReference type="InterPro" id="IPR017121">
    <property type="entry name" value="Nitrite_Rdtase_lsu"/>
</dbReference>
<dbReference type="InterPro" id="IPR041854">
    <property type="entry name" value="BFD-like_2Fe2S-bd_dom_sf"/>
</dbReference>
<feature type="domain" description="NADH-rubredoxin oxidoreductase C-terminal" evidence="25">
    <location>
        <begin position="334"/>
        <end position="394"/>
    </location>
</feature>
<dbReference type="InterPro" id="IPR006067">
    <property type="entry name" value="NO2/SO3_Rdtase_4Fe4S_dom"/>
</dbReference>
<dbReference type="AlphaFoldDB" id="A0A1X0JIQ2"/>
<dbReference type="Proteomes" id="UP000192411">
    <property type="component" value="Unassembled WGS sequence"/>
</dbReference>
<dbReference type="PIRSF" id="PIRSF037149">
    <property type="entry name" value="NirB"/>
    <property type="match status" value="1"/>
</dbReference>
<evidence type="ECO:0000256" key="2">
    <source>
        <dbReference type="ARBA" id="ARBA00003247"/>
    </source>
</evidence>
<gene>
    <name evidence="26" type="ORF">BST47_23775</name>
</gene>
<dbReference type="SUPFAM" id="SSF55124">
    <property type="entry name" value="Nitrite/Sulfite reductase N-terminal domain-like"/>
    <property type="match status" value="1"/>
</dbReference>
<feature type="binding site" evidence="20">
    <location>
        <position position="650"/>
    </location>
    <ligand>
        <name>[4Fe-4S] cluster</name>
        <dbReference type="ChEBI" id="CHEBI:49883"/>
    </ligand>
</feature>
<dbReference type="InterPro" id="IPR012744">
    <property type="entry name" value="Nitri_red_NirB"/>
</dbReference>
<feature type="binding site" evidence="20">
    <location>
        <position position="694"/>
    </location>
    <ligand>
        <name>[4Fe-4S] cluster</name>
        <dbReference type="ChEBI" id="CHEBI:49883"/>
    </ligand>
</feature>
<keyword evidence="12 19" id="KW-0274">FAD</keyword>
<dbReference type="EMBL" id="MVIM01000016">
    <property type="protein sequence ID" value="ORB62366.1"/>
    <property type="molecule type" value="Genomic_DNA"/>
</dbReference>
<dbReference type="GO" id="GO:0051539">
    <property type="term" value="F:4 iron, 4 sulfur cluster binding"/>
    <property type="evidence" value="ECO:0007669"/>
    <property type="project" value="UniProtKB-KW"/>
</dbReference>
<dbReference type="InterPro" id="IPR016156">
    <property type="entry name" value="FAD/NAD-linked_Rdtase_dimer_sf"/>
</dbReference>
<dbReference type="UniPathway" id="UPA00653"/>
<evidence type="ECO:0000256" key="13">
    <source>
        <dbReference type="ARBA" id="ARBA00023002"/>
    </source>
</evidence>
<evidence type="ECO:0000256" key="7">
    <source>
        <dbReference type="ARBA" id="ARBA00022617"/>
    </source>
</evidence>
<evidence type="ECO:0000256" key="9">
    <source>
        <dbReference type="ARBA" id="ARBA00022714"/>
    </source>
</evidence>
<keyword evidence="15 20" id="KW-0411">Iron-sulfur</keyword>
<dbReference type="InterPro" id="IPR006066">
    <property type="entry name" value="NO2/SO3_Rdtase_FeS/sirohaem_BS"/>
</dbReference>
<dbReference type="CDD" id="cd19944">
    <property type="entry name" value="NirB_Fer2_BFD-like_2"/>
    <property type="match status" value="1"/>
</dbReference>
<accession>A0A1X0JIQ2</accession>
<proteinExistence type="inferred from homology"/>
<evidence type="ECO:0000256" key="4">
    <source>
        <dbReference type="ARBA" id="ARBA00010429"/>
    </source>
</evidence>
<keyword evidence="13" id="KW-0560">Oxidoreductase</keyword>
<comment type="catalytic activity">
    <reaction evidence="18">
        <text>hydrogen sulfide + 6 oxidized [2Fe-2S]-[ferredoxin] + 3 H2O = sulfite + 6 reduced [2Fe-2S]-[ferredoxin] + 7 H(+)</text>
        <dbReference type="Rhea" id="RHEA:23132"/>
        <dbReference type="Rhea" id="RHEA-COMP:10000"/>
        <dbReference type="Rhea" id="RHEA-COMP:10001"/>
        <dbReference type="ChEBI" id="CHEBI:15377"/>
        <dbReference type="ChEBI" id="CHEBI:15378"/>
        <dbReference type="ChEBI" id="CHEBI:17359"/>
        <dbReference type="ChEBI" id="CHEBI:29919"/>
        <dbReference type="ChEBI" id="CHEBI:33737"/>
        <dbReference type="ChEBI" id="CHEBI:33738"/>
        <dbReference type="EC" id="1.8.7.1"/>
    </reaction>
</comment>
<comment type="cofactor">
    <cofactor evidence="20">
        <name>[4Fe-4S] cluster</name>
        <dbReference type="ChEBI" id="CHEBI:49883"/>
    </cofactor>
    <text evidence="20">Binds 1 [4Fe-4S] cluster per subunit.</text>
</comment>
<evidence type="ECO:0000259" key="24">
    <source>
        <dbReference type="Pfam" id="PF07992"/>
    </source>
</evidence>
<dbReference type="Gene3D" id="3.30.413.10">
    <property type="entry name" value="Sulfite Reductase Hemoprotein, domain 1"/>
    <property type="match status" value="1"/>
</dbReference>
<dbReference type="GO" id="GO:0051537">
    <property type="term" value="F:2 iron, 2 sulfur cluster binding"/>
    <property type="evidence" value="ECO:0007669"/>
    <property type="project" value="UniProtKB-KW"/>
</dbReference>
<feature type="binding site" evidence="20">
    <location>
        <position position="656"/>
    </location>
    <ligand>
        <name>[4Fe-4S] cluster</name>
        <dbReference type="ChEBI" id="CHEBI:49883"/>
    </ligand>
</feature>
<comment type="caution">
    <text evidence="26">The sequence shown here is derived from an EMBL/GenBank/DDBJ whole genome shotgun (WGS) entry which is preliminary data.</text>
</comment>
<dbReference type="InterPro" id="IPR052034">
    <property type="entry name" value="NasD-like"/>
</dbReference>
<keyword evidence="14 20" id="KW-0408">Iron</keyword>
<dbReference type="InterPro" id="IPR023753">
    <property type="entry name" value="FAD/NAD-binding_dom"/>
</dbReference>
<dbReference type="Pfam" id="PF04324">
    <property type="entry name" value="Fer2_BFD"/>
    <property type="match status" value="1"/>
</dbReference>
<dbReference type="FunFam" id="3.50.50.60:FF:000033">
    <property type="entry name" value="Nitrite reductase [NAD(P)H], large subunit"/>
    <property type="match status" value="1"/>
</dbReference>
<evidence type="ECO:0000259" key="25">
    <source>
        <dbReference type="Pfam" id="PF18267"/>
    </source>
</evidence>
<evidence type="ECO:0000256" key="19">
    <source>
        <dbReference type="PIRNR" id="PIRNR037149"/>
    </source>
</evidence>
<comment type="function">
    <text evidence="2">Catalyzes the reduction of sulfite to sulfide, a step in the biosynthesis of sulfur-containing amino acids and cofactors.</text>
</comment>
<feature type="domain" description="FAD/NAD(P)-binding" evidence="24">
    <location>
        <begin position="5"/>
        <end position="310"/>
    </location>
</feature>
<dbReference type="PRINTS" id="PR00368">
    <property type="entry name" value="FADPNR"/>
</dbReference>
<evidence type="ECO:0000256" key="18">
    <source>
        <dbReference type="ARBA" id="ARBA00049518"/>
    </source>
</evidence>
<evidence type="ECO:0000259" key="21">
    <source>
        <dbReference type="Pfam" id="PF01077"/>
    </source>
</evidence>
<sequence length="850" mass="90172">MSSKNVVVIGHGMVGHRFVEALRSRDSAGEWRVTVLAEEADAAYDRVGLTGYTEHWDRALLALPGNTYPDDDLVETRLGSRVTAIDRDAKSVLTADGGRVHYDALVLATGSYAFVPPVPGRDLPACHVYRTLDDLDAIRDSALRTKDAGAPVGVVIGGGLLGLEAANALRSFGLHAHVVEMAPRLMAQQLDEAGGALLGRMISDLGITVHTGVGTASIAPAQRNRPVRGSADNDSMRVTLSDESFIDAGVIVFAAGVRPRDELARDAGLATAERGGVLTDLSCATDDPNIYAIGEVAAINGRCYGLVGPGYTSAEVAADRLLGGGAEFGEADMSTKLKLLGVDVASFGDAMGVTPDCLEVAINDAVNQTYAKLVLSDDAKTLLGGILVGDASAYGVLRPMVGEELPGDALALIAPAGPEGEAGGSLGVGALPAAAQICSCNNVTKGDLTAAIAGGCCDVPELKKCTLAGTSCGSCVPLLKQLLEAEGVEQSKALCEHFSHSRAELFEIVTATSIRTFSALIERFGTGRGCDICKPVVASILASTSSDHILDGEQASLQDSNDHFLANIQRNGSYSIVPRSPGGEITPEQLILIGEIARDFNLYTKITGGQRIDMFGARVDQLPEIWRRLVDGGMESGHAYGKALRTVKSCVGSTWCRYGQQDSVDMAVEIEKRYRGLRAPHKIKMAVSGCARECAEAQSKDVGVIATENGWNLYVCGNGGMSPRHAQLLASDIDDETLIRYIDRFLMFYIRTADRLQRTAPWLEALDGGLDHLRDVVCDDSLGLAAEFEEAIARHVEGYSCEWKGVLEDPNKLSRFVSFVNAPEVADPTIEFTEQSGRIVPIGMPKVPQR</sequence>
<comment type="similarity">
    <text evidence="4">Belongs to the nitrite and sulfite reductase 4Fe-4S domain family.</text>
</comment>
<evidence type="ECO:0000256" key="14">
    <source>
        <dbReference type="ARBA" id="ARBA00023004"/>
    </source>
</evidence>
<evidence type="ECO:0000256" key="16">
    <source>
        <dbReference type="ARBA" id="ARBA00023063"/>
    </source>
</evidence>
<dbReference type="Pfam" id="PF07992">
    <property type="entry name" value="Pyr_redox_2"/>
    <property type="match status" value="1"/>
</dbReference>
<dbReference type="SUPFAM" id="SSF56014">
    <property type="entry name" value="Nitrite and sulphite reductase 4Fe-4S domain-like"/>
    <property type="match status" value="1"/>
</dbReference>